<dbReference type="PANTHER" id="PTHR34142">
    <property type="entry name" value="ENDO-BETA-1,4-GLUCANASE A"/>
    <property type="match status" value="1"/>
</dbReference>
<dbReference type="InterPro" id="IPR013783">
    <property type="entry name" value="Ig-like_fold"/>
</dbReference>
<accession>E6XCA3</accession>
<organism evidence="8 9">
    <name type="scientific">Cellulophaga algicola (strain DSM 14237 / IC166 / ACAM 630)</name>
    <dbReference type="NCBI Taxonomy" id="688270"/>
    <lineage>
        <taxon>Bacteria</taxon>
        <taxon>Pseudomonadati</taxon>
        <taxon>Bacteroidota</taxon>
        <taxon>Flavobacteriia</taxon>
        <taxon>Flavobacteriales</taxon>
        <taxon>Flavobacteriaceae</taxon>
        <taxon>Cellulophaga</taxon>
    </lineage>
</organism>
<evidence type="ECO:0000313" key="8">
    <source>
        <dbReference type="EMBL" id="ADV51156.1"/>
    </source>
</evidence>
<dbReference type="Gene3D" id="2.60.40.10">
    <property type="entry name" value="Immunoglobulins"/>
    <property type="match status" value="1"/>
</dbReference>
<evidence type="ECO:0000256" key="1">
    <source>
        <dbReference type="ARBA" id="ARBA00022729"/>
    </source>
</evidence>
<keyword evidence="1 6" id="KW-0732">Signal</keyword>
<dbReference type="GO" id="GO:0005576">
    <property type="term" value="C:extracellular region"/>
    <property type="evidence" value="ECO:0007669"/>
    <property type="project" value="InterPro"/>
</dbReference>
<dbReference type="STRING" id="688270.Celal_3912"/>
<dbReference type="InterPro" id="IPR017853">
    <property type="entry name" value="GH"/>
</dbReference>
<evidence type="ECO:0000256" key="6">
    <source>
        <dbReference type="SAM" id="SignalP"/>
    </source>
</evidence>
<dbReference type="SUPFAM" id="SSF51445">
    <property type="entry name" value="(Trans)glycosidases"/>
    <property type="match status" value="1"/>
</dbReference>
<dbReference type="PANTHER" id="PTHR34142:SF1">
    <property type="entry name" value="GLYCOSIDE HYDROLASE FAMILY 5 DOMAIN-CONTAINING PROTEIN"/>
    <property type="match status" value="1"/>
</dbReference>
<evidence type="ECO:0000256" key="5">
    <source>
        <dbReference type="SAM" id="MobiDB-lite"/>
    </source>
</evidence>
<dbReference type="Proteomes" id="UP000008634">
    <property type="component" value="Chromosome"/>
</dbReference>
<feature type="chain" id="PRO_5003212992" evidence="6">
    <location>
        <begin position="29"/>
        <end position="589"/>
    </location>
</feature>
<dbReference type="KEGG" id="cao:Celal_3912"/>
<evidence type="ECO:0000256" key="4">
    <source>
        <dbReference type="RuleBase" id="RU361153"/>
    </source>
</evidence>
<dbReference type="Gene3D" id="2.10.10.20">
    <property type="entry name" value="Carbohydrate-binding module superfamily 5/12"/>
    <property type="match status" value="1"/>
</dbReference>
<comment type="similarity">
    <text evidence="4">Belongs to the glycosyl hydrolase 5 (cellulase A) family.</text>
</comment>
<dbReference type="HOGENOM" id="CLU_012932_1_0_10"/>
<name>E6XCA3_CELAD</name>
<dbReference type="RefSeq" id="WP_013552605.1">
    <property type="nucleotide sequence ID" value="NC_014934.1"/>
</dbReference>
<dbReference type="InterPro" id="IPR003610">
    <property type="entry name" value="CBM5/12"/>
</dbReference>
<dbReference type="InterPro" id="IPR036573">
    <property type="entry name" value="CBM_sf_5/12"/>
</dbReference>
<feature type="region of interest" description="Disordered" evidence="5">
    <location>
        <begin position="343"/>
        <end position="367"/>
    </location>
</feature>
<keyword evidence="3 4" id="KW-0326">Glycosidase</keyword>
<dbReference type="GO" id="GO:0030246">
    <property type="term" value="F:carbohydrate binding"/>
    <property type="evidence" value="ECO:0007669"/>
    <property type="project" value="InterPro"/>
</dbReference>
<feature type="compositionally biased region" description="Polar residues" evidence="5">
    <location>
        <begin position="350"/>
        <end position="367"/>
    </location>
</feature>
<dbReference type="GO" id="GO:0000272">
    <property type="term" value="P:polysaccharide catabolic process"/>
    <property type="evidence" value="ECO:0007669"/>
    <property type="project" value="InterPro"/>
</dbReference>
<dbReference type="SMART" id="SM00495">
    <property type="entry name" value="ChtBD3"/>
    <property type="match status" value="1"/>
</dbReference>
<dbReference type="Pfam" id="PF17957">
    <property type="entry name" value="Big_7"/>
    <property type="match status" value="1"/>
</dbReference>
<dbReference type="Pfam" id="PF00150">
    <property type="entry name" value="Cellulase"/>
    <property type="match status" value="1"/>
</dbReference>
<dbReference type="eggNOG" id="COG3979">
    <property type="taxonomic scope" value="Bacteria"/>
</dbReference>
<proteinExistence type="inferred from homology"/>
<evidence type="ECO:0000256" key="2">
    <source>
        <dbReference type="ARBA" id="ARBA00022801"/>
    </source>
</evidence>
<evidence type="ECO:0000259" key="7">
    <source>
        <dbReference type="SMART" id="SM00495"/>
    </source>
</evidence>
<dbReference type="InterPro" id="IPR018087">
    <property type="entry name" value="Glyco_hydro_5_CS"/>
</dbReference>
<dbReference type="CDD" id="cd12215">
    <property type="entry name" value="ChiC_BD"/>
    <property type="match status" value="1"/>
</dbReference>
<reference evidence="8 9" key="1">
    <citation type="journal article" date="2010" name="Stand. Genomic Sci.">
        <title>Complete genome sequence of Cellulophaga algicola type strain (IC166).</title>
        <authorList>
            <person name="Abt B."/>
            <person name="Lu M."/>
            <person name="Misra M."/>
            <person name="Han C."/>
            <person name="Nolan M."/>
            <person name="Lucas S."/>
            <person name="Hammon N."/>
            <person name="Deshpande S."/>
            <person name="Cheng J.F."/>
            <person name="Tapia R."/>
            <person name="Goodwin L."/>
            <person name="Pitluck S."/>
            <person name="Liolios K."/>
            <person name="Pagani I."/>
            <person name="Ivanova N."/>
            <person name="Mavromatis K."/>
            <person name="Ovchinikova G."/>
            <person name="Pati A."/>
            <person name="Chen A."/>
            <person name="Palaniappan K."/>
            <person name="Land M."/>
            <person name="Hauser L."/>
            <person name="Chang Y.J."/>
            <person name="Jeffries C.D."/>
            <person name="Detter J.C."/>
            <person name="Brambilla E."/>
            <person name="Rohde M."/>
            <person name="Tindall B.J."/>
            <person name="Goker M."/>
            <person name="Woyke T."/>
            <person name="Bristow J."/>
            <person name="Eisen J.A."/>
            <person name="Markowitz V."/>
            <person name="Hugenholtz P."/>
            <person name="Kyrpides N.C."/>
            <person name="Klenk H.P."/>
            <person name="Lapidus A."/>
        </authorList>
    </citation>
    <scope>NUCLEOTIDE SEQUENCE [LARGE SCALE GENOMIC DNA]</scope>
    <source>
        <strain evidence="9">DSM 14237 / IC166 / ACAM 630</strain>
    </source>
</reference>
<feature type="signal peptide" evidence="6">
    <location>
        <begin position="1"/>
        <end position="28"/>
    </location>
</feature>
<keyword evidence="2 4" id="KW-0378">Hydrolase</keyword>
<dbReference type="SMR" id="E6XCA3"/>
<dbReference type="AlphaFoldDB" id="E6XCA3"/>
<feature type="domain" description="Chitin-binding type-3" evidence="7">
    <location>
        <begin position="452"/>
        <end position="499"/>
    </location>
</feature>
<evidence type="ECO:0000256" key="3">
    <source>
        <dbReference type="ARBA" id="ARBA00023295"/>
    </source>
</evidence>
<dbReference type="EMBL" id="CP002453">
    <property type="protein sequence ID" value="ADV51156.1"/>
    <property type="molecule type" value="Genomic_DNA"/>
</dbReference>
<dbReference type="GO" id="GO:0008810">
    <property type="term" value="F:cellulase activity"/>
    <property type="evidence" value="ECO:0007669"/>
    <property type="project" value="UniProtKB-EC"/>
</dbReference>
<dbReference type="Pfam" id="PF18962">
    <property type="entry name" value="Por_Secre_tail"/>
    <property type="match status" value="1"/>
</dbReference>
<keyword evidence="9" id="KW-1185">Reference proteome</keyword>
<dbReference type="InterPro" id="IPR026444">
    <property type="entry name" value="Secre_tail"/>
</dbReference>
<dbReference type="EC" id="3.2.1.4" evidence="8"/>
<dbReference type="Gene3D" id="3.20.20.80">
    <property type="entry name" value="Glycosidases"/>
    <property type="match status" value="1"/>
</dbReference>
<protein>
    <submittedName>
        <fullName evidence="8">Cellulase</fullName>
        <ecNumber evidence="8">3.2.1.4</ecNumber>
    </submittedName>
</protein>
<dbReference type="SUPFAM" id="SSF51055">
    <property type="entry name" value="Carbohydrate binding domain"/>
    <property type="match status" value="1"/>
</dbReference>
<dbReference type="InterPro" id="IPR001547">
    <property type="entry name" value="Glyco_hydro_5"/>
</dbReference>
<dbReference type="OrthoDB" id="9775889at2"/>
<evidence type="ECO:0000313" key="9">
    <source>
        <dbReference type="Proteomes" id="UP000008634"/>
    </source>
</evidence>
<dbReference type="eggNOG" id="COG2730">
    <property type="taxonomic scope" value="Bacteria"/>
</dbReference>
<dbReference type="NCBIfam" id="TIGR04183">
    <property type="entry name" value="Por_Secre_tail"/>
    <property type="match status" value="1"/>
</dbReference>
<gene>
    <name evidence="8" type="ordered locus">Celal_3912</name>
</gene>
<dbReference type="PROSITE" id="PS00659">
    <property type="entry name" value="GLYCOSYL_HYDROL_F5"/>
    <property type="match status" value="1"/>
</dbReference>
<sequence length="589" mass="63058">MKKSNFKQRINACLFFTSLLCSSFVLQAQNYCSSTPVAVHGSLSVSGNKIVDKNNNPVSFAGNSFFWSNSGWGAEKYYNADVVNWLAADWNTTIVRAAMGVEDSGGYLSNPTENKNRVKAVVDAAIAKGIYVIIDWHSHHAEDNEAAAISFFKEMAQTYGNNPHVIYEIYNEPLQVSWSNTIKPYAEKVSAAIRAIDPDNLIIVGTSTWSQDVDIASNDPITSTTNIAYTLHFYAATHKESLRQKAQTALNNGVALMVTEWGSVEASGNGAVDTASTDAWMSFLATNNITHANWSLHDKSEGASVLNPGASSTGGWAASNLTASGIKVKSIVKNWKQYCTDGGTGGGTTNQKPSVSITSPTANSSSATGTTIQVKATASDADGTVTQVTFYANGSLIGTDVSSPYTQSWNPASGDYSLTAIATDNAGAKTTSTAVTVTIGTLPGGGGTCTNVPVWNANTVYANAEAQVVFNGNIYKNNWYTKNQSPATNSGQWQVWTLVSSCTTINATSASSEIKIYPNPSSDKIQIEVGDTEDFSRITILDFQGSVVYENKITSKGTIEIPLNNYKEGMYFVKLSGKKEVTKSFIKKP</sequence>